<keyword evidence="1" id="KW-0472">Membrane</keyword>
<feature type="transmembrane region" description="Helical" evidence="1">
    <location>
        <begin position="111"/>
        <end position="131"/>
    </location>
</feature>
<gene>
    <name evidence="2" type="ORF">Pmgp_01879</name>
</gene>
<proteinExistence type="predicted"/>
<name>A0A4Y7RQQ1_9FIRM</name>
<evidence type="ECO:0000313" key="2">
    <source>
        <dbReference type="EMBL" id="TEB11183.1"/>
    </source>
</evidence>
<comment type="caution">
    <text evidence="2">The sequence shown here is derived from an EMBL/GenBank/DDBJ whole genome shotgun (WGS) entry which is preliminary data.</text>
</comment>
<sequence length="138" mass="14915">MRIFNSVLAGLITGILLYFLFALITLKAALLTFCIGWPVFAILFYQNSYSAGKIWSKACLVAAVECLVIPLATWILPFFRGQQAVQTAKQGAQAAGQAYGSSLGGGLVNILSSYTGILIGLLLLVMAYFSLKPSRRRC</sequence>
<accession>A0A4Y7RQQ1</accession>
<dbReference type="EMBL" id="QFFZ01000017">
    <property type="protein sequence ID" value="TEB11183.1"/>
    <property type="molecule type" value="Genomic_DNA"/>
</dbReference>
<dbReference type="OrthoDB" id="9910207at2"/>
<organism evidence="2 3">
    <name type="scientific">Pelotomaculum propionicicum</name>
    <dbReference type="NCBI Taxonomy" id="258475"/>
    <lineage>
        <taxon>Bacteria</taxon>
        <taxon>Bacillati</taxon>
        <taxon>Bacillota</taxon>
        <taxon>Clostridia</taxon>
        <taxon>Eubacteriales</taxon>
        <taxon>Desulfotomaculaceae</taxon>
        <taxon>Pelotomaculum</taxon>
    </lineage>
</organism>
<feature type="transmembrane region" description="Helical" evidence="1">
    <location>
        <begin position="30"/>
        <end position="46"/>
    </location>
</feature>
<reference evidence="2 3" key="1">
    <citation type="journal article" date="2018" name="Environ. Microbiol.">
        <title>Novel energy conservation strategies and behaviour of Pelotomaculum schinkii driving syntrophic propionate catabolism.</title>
        <authorList>
            <person name="Hidalgo-Ahumada C.A.P."/>
            <person name="Nobu M.K."/>
            <person name="Narihiro T."/>
            <person name="Tamaki H."/>
            <person name="Liu W.T."/>
            <person name="Kamagata Y."/>
            <person name="Stams A.J.M."/>
            <person name="Imachi H."/>
            <person name="Sousa D.Z."/>
        </authorList>
    </citation>
    <scope>NUCLEOTIDE SEQUENCE [LARGE SCALE GENOMIC DNA]</scope>
    <source>
        <strain evidence="2 3">MGP</strain>
    </source>
</reference>
<dbReference type="Proteomes" id="UP000297597">
    <property type="component" value="Unassembled WGS sequence"/>
</dbReference>
<feature type="transmembrane region" description="Helical" evidence="1">
    <location>
        <begin position="7"/>
        <end position="24"/>
    </location>
</feature>
<evidence type="ECO:0000256" key="1">
    <source>
        <dbReference type="SAM" id="Phobius"/>
    </source>
</evidence>
<protein>
    <submittedName>
        <fullName evidence="2">Uncharacterized protein</fullName>
    </submittedName>
</protein>
<keyword evidence="3" id="KW-1185">Reference proteome</keyword>
<keyword evidence="1" id="KW-0812">Transmembrane</keyword>
<dbReference type="AlphaFoldDB" id="A0A4Y7RQQ1"/>
<feature type="transmembrane region" description="Helical" evidence="1">
    <location>
        <begin position="58"/>
        <end position="79"/>
    </location>
</feature>
<evidence type="ECO:0000313" key="3">
    <source>
        <dbReference type="Proteomes" id="UP000297597"/>
    </source>
</evidence>
<dbReference type="RefSeq" id="WP_134213727.1">
    <property type="nucleotide sequence ID" value="NZ_QFFZ01000017.1"/>
</dbReference>
<keyword evidence="1" id="KW-1133">Transmembrane helix</keyword>